<dbReference type="OrthoDB" id="6191871at2"/>
<dbReference type="Gene3D" id="3.30.450.20">
    <property type="entry name" value="PAS domain"/>
    <property type="match status" value="1"/>
</dbReference>
<sequence>MKKPNNITPQLIHMWEKSLDPWGAKDHQSRFIYANPVFYQLLDLPENSDITGLNIGELPSSLAEYEEELYYQEQKVIQTMQRVTSIETHPFGKHKVKKAYICDKHPLFDDNGNCIGTTFHMYKIPSFSVSYYYDKVTPATLEFTPPNNILTQIEWEIIFLILHSLDEKNIVKELMINTKDFIKHTQSICQKFNLSQHIDLKKFCREQKFDRYIPERFITIGSRELN</sequence>
<evidence type="ECO:0000313" key="2">
    <source>
        <dbReference type="EMBL" id="OTA18361.1"/>
    </source>
</evidence>
<comment type="caution">
    <text evidence="2">The sequence shown here is derived from an EMBL/GenBank/DDBJ whole genome shotgun (WGS) entry which is preliminary data.</text>
</comment>
<dbReference type="InterPro" id="IPR016032">
    <property type="entry name" value="Sig_transdc_resp-reg_C-effctor"/>
</dbReference>
<keyword evidence="3" id="KW-1185">Reference proteome</keyword>
<dbReference type="GO" id="GO:0003677">
    <property type="term" value="F:DNA binding"/>
    <property type="evidence" value="ECO:0007669"/>
    <property type="project" value="InterPro"/>
</dbReference>
<dbReference type="SUPFAM" id="SSF55785">
    <property type="entry name" value="PYP-like sensor domain (PAS domain)"/>
    <property type="match status" value="1"/>
</dbReference>
<proteinExistence type="predicted"/>
<dbReference type="RefSeq" id="WP_086107527.1">
    <property type="nucleotide sequence ID" value="NZ_CAWNGD010000001.1"/>
</dbReference>
<protein>
    <submittedName>
        <fullName evidence="2">LuxR family transcriptional regulator</fullName>
    </submittedName>
</protein>
<dbReference type="InterPro" id="IPR035965">
    <property type="entry name" value="PAS-like_dom_sf"/>
</dbReference>
<dbReference type="GO" id="GO:0006355">
    <property type="term" value="P:regulation of DNA-templated transcription"/>
    <property type="evidence" value="ECO:0007669"/>
    <property type="project" value="InterPro"/>
</dbReference>
<name>A0A1Y2SLB8_9GAMM</name>
<dbReference type="STRING" id="351656.Xvie_00181"/>
<reference evidence="2 3" key="1">
    <citation type="submission" date="2016-10" db="EMBL/GenBank/DDBJ databases">
        <title>Systematic genetic and metabolomic analysis of Xenorhabdus and Photorhabdus spp., highlights the requirements for a dual symbiotic and pathogenic life style.</title>
        <authorList>
            <person name="Tobias N.J."/>
            <person name="Wolff H."/>
            <person name="Djahanschiri B."/>
            <person name="Pidot S.J."/>
            <person name="Stinear T.P."/>
            <person name="Ebersberger I."/>
            <person name="Bode H.B."/>
        </authorList>
    </citation>
    <scope>NUCLEOTIDE SEQUENCE [LARGE SCALE GENOMIC DNA]</scope>
    <source>
        <strain evidence="2 3">DSM 22392</strain>
    </source>
</reference>
<dbReference type="InterPro" id="IPR013656">
    <property type="entry name" value="PAS_4"/>
</dbReference>
<evidence type="ECO:0000259" key="1">
    <source>
        <dbReference type="Pfam" id="PF08448"/>
    </source>
</evidence>
<feature type="domain" description="PAS fold-4" evidence="1">
    <location>
        <begin position="15"/>
        <end position="124"/>
    </location>
</feature>
<dbReference type="AlphaFoldDB" id="A0A1Y2SLB8"/>
<accession>A0A1Y2SLB8</accession>
<evidence type="ECO:0000313" key="3">
    <source>
        <dbReference type="Proteomes" id="UP000194350"/>
    </source>
</evidence>
<dbReference type="Proteomes" id="UP000194350">
    <property type="component" value="Unassembled WGS sequence"/>
</dbReference>
<organism evidence="2 3">
    <name type="scientific">Xenorhabdus vietnamensis</name>
    <dbReference type="NCBI Taxonomy" id="351656"/>
    <lineage>
        <taxon>Bacteria</taxon>
        <taxon>Pseudomonadati</taxon>
        <taxon>Pseudomonadota</taxon>
        <taxon>Gammaproteobacteria</taxon>
        <taxon>Enterobacterales</taxon>
        <taxon>Morganellaceae</taxon>
        <taxon>Xenorhabdus</taxon>
    </lineage>
</organism>
<dbReference type="Pfam" id="PF08448">
    <property type="entry name" value="PAS_4"/>
    <property type="match status" value="1"/>
</dbReference>
<dbReference type="SUPFAM" id="SSF46894">
    <property type="entry name" value="C-terminal effector domain of the bipartite response regulators"/>
    <property type="match status" value="1"/>
</dbReference>
<gene>
    <name evidence="2" type="ORF">Xvie_00181</name>
</gene>
<dbReference type="EMBL" id="MUBJ01000001">
    <property type="protein sequence ID" value="OTA18361.1"/>
    <property type="molecule type" value="Genomic_DNA"/>
</dbReference>